<name>W7A524_9APIC</name>
<dbReference type="RefSeq" id="XP_008819208.1">
    <property type="nucleotide sequence ID" value="XM_008820986.1"/>
</dbReference>
<dbReference type="Proteomes" id="UP000030640">
    <property type="component" value="Unassembled WGS sequence"/>
</dbReference>
<feature type="compositionally biased region" description="Basic residues" evidence="1">
    <location>
        <begin position="1"/>
        <end position="14"/>
    </location>
</feature>
<protein>
    <submittedName>
        <fullName evidence="2">Uncharacterized protein</fullName>
    </submittedName>
</protein>
<gene>
    <name evidence="2" type="ORF">C922_05415</name>
</gene>
<evidence type="ECO:0000313" key="3">
    <source>
        <dbReference type="Proteomes" id="UP000030640"/>
    </source>
</evidence>
<organism evidence="2 3">
    <name type="scientific">Plasmodium inui San Antonio 1</name>
    <dbReference type="NCBI Taxonomy" id="1237626"/>
    <lineage>
        <taxon>Eukaryota</taxon>
        <taxon>Sar</taxon>
        <taxon>Alveolata</taxon>
        <taxon>Apicomplexa</taxon>
        <taxon>Aconoidasida</taxon>
        <taxon>Haemosporida</taxon>
        <taxon>Plasmodiidae</taxon>
        <taxon>Plasmodium</taxon>
        <taxon>Plasmodium (Plasmodium)</taxon>
    </lineage>
</organism>
<evidence type="ECO:0000256" key="1">
    <source>
        <dbReference type="SAM" id="MobiDB-lite"/>
    </source>
</evidence>
<keyword evidence="3" id="KW-1185">Reference proteome</keyword>
<dbReference type="AlphaFoldDB" id="W7A524"/>
<dbReference type="EMBL" id="KI965528">
    <property type="protein sequence ID" value="EUD64204.1"/>
    <property type="molecule type" value="Genomic_DNA"/>
</dbReference>
<accession>W7A524</accession>
<evidence type="ECO:0000313" key="2">
    <source>
        <dbReference type="EMBL" id="EUD64204.1"/>
    </source>
</evidence>
<dbReference type="GeneID" id="20040689"/>
<dbReference type="VEuPathDB" id="PlasmoDB:C922_05415"/>
<feature type="region of interest" description="Disordered" evidence="1">
    <location>
        <begin position="1"/>
        <end position="29"/>
    </location>
</feature>
<feature type="region of interest" description="Disordered" evidence="1">
    <location>
        <begin position="56"/>
        <end position="100"/>
    </location>
</feature>
<proteinExistence type="predicted"/>
<reference evidence="2 3" key="1">
    <citation type="submission" date="2013-02" db="EMBL/GenBank/DDBJ databases">
        <title>The Genome Sequence of Plasmodium inui San Antonio 1.</title>
        <authorList>
            <consortium name="The Broad Institute Genome Sequencing Platform"/>
            <consortium name="The Broad Institute Genome Sequencing Center for Infectious Disease"/>
            <person name="Neafsey D."/>
            <person name="Cheeseman I."/>
            <person name="Volkman S."/>
            <person name="Adams J."/>
            <person name="Walker B."/>
            <person name="Young S.K."/>
            <person name="Zeng Q."/>
            <person name="Gargeya S."/>
            <person name="Fitzgerald M."/>
            <person name="Haas B."/>
            <person name="Abouelleil A."/>
            <person name="Alvarado L."/>
            <person name="Arachchi H.M."/>
            <person name="Berlin A.M."/>
            <person name="Chapman S.B."/>
            <person name="Dewar J."/>
            <person name="Goldberg J."/>
            <person name="Griggs A."/>
            <person name="Gujja S."/>
            <person name="Hansen M."/>
            <person name="Howarth C."/>
            <person name="Imamovic A."/>
            <person name="Larimer J."/>
            <person name="McCowan C."/>
            <person name="Murphy C."/>
            <person name="Neiman D."/>
            <person name="Pearson M."/>
            <person name="Priest M."/>
            <person name="Roberts A."/>
            <person name="Saif S."/>
            <person name="Shea T."/>
            <person name="Sisk P."/>
            <person name="Sykes S."/>
            <person name="Wortman J."/>
            <person name="Nusbaum C."/>
            <person name="Birren B."/>
        </authorList>
    </citation>
    <scope>NUCLEOTIDE SEQUENCE [LARGE SCALE GENOMIC DNA]</scope>
    <source>
        <strain evidence="2 3">San Antonio 1</strain>
    </source>
</reference>
<feature type="compositionally biased region" description="Basic and acidic residues" evidence="1">
    <location>
        <begin position="20"/>
        <end position="29"/>
    </location>
</feature>
<sequence>MKAFKKILGKKNKNKPNFIIKDKRPPTGPAEEFKHLQNNKDNTIHPKAEVKLRRWNRIPGRKLSPSTTYNPPTLKHNVQPPYLGPKDSCHPSFPSPLSFNKSLKKLNLSQNKNRRPNIQKKNS</sequence>